<accession>A0A3Q2EB01</accession>
<evidence type="ECO:0000256" key="1">
    <source>
        <dbReference type="SAM" id="SignalP"/>
    </source>
</evidence>
<feature type="chain" id="PRO_5018596042" description="Ig-like domain-containing protein" evidence="1">
    <location>
        <begin position="20"/>
        <end position="139"/>
    </location>
</feature>
<proteinExistence type="predicted"/>
<protein>
    <recommendedName>
        <fullName evidence="2">Ig-like domain-containing protein</fullName>
    </recommendedName>
</protein>
<dbReference type="SMART" id="SM00409">
    <property type="entry name" value="IG"/>
    <property type="match status" value="1"/>
</dbReference>
<sequence>MVAFNLTGLFSWNLCSISASMLETIVRPGDNITLYCDCRPSLGVYIVWFRNCSHRHQPTLEVKTIGGGTDIKKNENLYPRFKFLKNQLSDSFDLLIINVTDSDEGLYYCGTIENKVEKKENVYGNISTRITLCKFFFLI</sequence>
<dbReference type="InterPro" id="IPR013783">
    <property type="entry name" value="Ig-like_fold"/>
</dbReference>
<feature type="domain" description="Ig-like" evidence="2">
    <location>
        <begin position="26"/>
        <end position="109"/>
    </location>
</feature>
<dbReference type="InterPro" id="IPR013106">
    <property type="entry name" value="Ig_V-set"/>
</dbReference>
<dbReference type="Pfam" id="PF07686">
    <property type="entry name" value="V-set"/>
    <property type="match status" value="1"/>
</dbReference>
<feature type="signal peptide" evidence="1">
    <location>
        <begin position="1"/>
        <end position="19"/>
    </location>
</feature>
<dbReference type="Ensembl" id="ENSCVAT00000022430.1">
    <property type="protein sequence ID" value="ENSCVAP00000029466.1"/>
    <property type="gene ID" value="ENSCVAG00000017233.1"/>
</dbReference>
<reference evidence="3" key="1">
    <citation type="submission" date="2025-08" db="UniProtKB">
        <authorList>
            <consortium name="Ensembl"/>
        </authorList>
    </citation>
    <scope>IDENTIFICATION</scope>
</reference>
<keyword evidence="1" id="KW-0732">Signal</keyword>
<reference evidence="3" key="2">
    <citation type="submission" date="2025-09" db="UniProtKB">
        <authorList>
            <consortium name="Ensembl"/>
        </authorList>
    </citation>
    <scope>IDENTIFICATION</scope>
</reference>
<dbReference type="InterPro" id="IPR036179">
    <property type="entry name" value="Ig-like_dom_sf"/>
</dbReference>
<name>A0A3Q2EB01_CYPVA</name>
<dbReference type="PROSITE" id="PS50835">
    <property type="entry name" value="IG_LIKE"/>
    <property type="match status" value="1"/>
</dbReference>
<dbReference type="InterPro" id="IPR007110">
    <property type="entry name" value="Ig-like_dom"/>
</dbReference>
<evidence type="ECO:0000259" key="2">
    <source>
        <dbReference type="PROSITE" id="PS50835"/>
    </source>
</evidence>
<dbReference type="SUPFAM" id="SSF48726">
    <property type="entry name" value="Immunoglobulin"/>
    <property type="match status" value="1"/>
</dbReference>
<dbReference type="AlphaFoldDB" id="A0A3Q2EB01"/>
<keyword evidence="4" id="KW-1185">Reference proteome</keyword>
<evidence type="ECO:0000313" key="4">
    <source>
        <dbReference type="Proteomes" id="UP000265020"/>
    </source>
</evidence>
<dbReference type="InterPro" id="IPR003599">
    <property type="entry name" value="Ig_sub"/>
</dbReference>
<dbReference type="OMA" id="CAKRESI"/>
<evidence type="ECO:0000313" key="3">
    <source>
        <dbReference type="Ensembl" id="ENSCVAP00000029466.1"/>
    </source>
</evidence>
<dbReference type="Proteomes" id="UP000265020">
    <property type="component" value="Unassembled WGS sequence"/>
</dbReference>
<dbReference type="GeneTree" id="ENSGT00400000023727"/>
<organism evidence="3 4">
    <name type="scientific">Cyprinodon variegatus</name>
    <name type="common">Sheepshead minnow</name>
    <dbReference type="NCBI Taxonomy" id="28743"/>
    <lineage>
        <taxon>Eukaryota</taxon>
        <taxon>Metazoa</taxon>
        <taxon>Chordata</taxon>
        <taxon>Craniata</taxon>
        <taxon>Vertebrata</taxon>
        <taxon>Euteleostomi</taxon>
        <taxon>Actinopterygii</taxon>
        <taxon>Neopterygii</taxon>
        <taxon>Teleostei</taxon>
        <taxon>Neoteleostei</taxon>
        <taxon>Acanthomorphata</taxon>
        <taxon>Ovalentaria</taxon>
        <taxon>Atherinomorphae</taxon>
        <taxon>Cyprinodontiformes</taxon>
        <taxon>Cyprinodontidae</taxon>
        <taxon>Cyprinodon</taxon>
    </lineage>
</organism>
<dbReference type="Gene3D" id="2.60.40.10">
    <property type="entry name" value="Immunoglobulins"/>
    <property type="match status" value="1"/>
</dbReference>